<evidence type="ECO:0000256" key="1">
    <source>
        <dbReference type="SAM" id="MobiDB-lite"/>
    </source>
</evidence>
<dbReference type="RefSeq" id="WP_176164487.1">
    <property type="nucleotide sequence ID" value="NZ_CP054929.1"/>
</dbReference>
<name>A0A7H8NEF3_9ACTN</name>
<protein>
    <submittedName>
        <fullName evidence="2">Uncharacterized protein</fullName>
    </submittedName>
</protein>
<keyword evidence="3" id="KW-1185">Reference proteome</keyword>
<organism evidence="2 3">
    <name type="scientific">Streptomyces buecherae</name>
    <dbReference type="NCBI Taxonomy" id="2763006"/>
    <lineage>
        <taxon>Bacteria</taxon>
        <taxon>Bacillati</taxon>
        <taxon>Actinomycetota</taxon>
        <taxon>Actinomycetes</taxon>
        <taxon>Kitasatosporales</taxon>
        <taxon>Streptomycetaceae</taxon>
        <taxon>Streptomyces</taxon>
    </lineage>
</organism>
<feature type="region of interest" description="Disordered" evidence="1">
    <location>
        <begin position="363"/>
        <end position="383"/>
    </location>
</feature>
<dbReference type="Proteomes" id="UP000509303">
    <property type="component" value="Chromosome"/>
</dbReference>
<dbReference type="EMBL" id="CP054929">
    <property type="protein sequence ID" value="QKW52776.1"/>
    <property type="molecule type" value="Genomic_DNA"/>
</dbReference>
<accession>A0A7H8NEF3</accession>
<dbReference type="AlphaFoldDB" id="A0A7H8NEF3"/>
<proteinExistence type="predicted"/>
<evidence type="ECO:0000313" key="3">
    <source>
        <dbReference type="Proteomes" id="UP000509303"/>
    </source>
</evidence>
<feature type="region of interest" description="Disordered" evidence="1">
    <location>
        <begin position="25"/>
        <end position="60"/>
    </location>
</feature>
<feature type="compositionally biased region" description="Basic and acidic residues" evidence="1">
    <location>
        <begin position="363"/>
        <end position="372"/>
    </location>
</feature>
<gene>
    <name evidence="2" type="ORF">HUT08_28190</name>
</gene>
<sequence length="383" mass="41718">MSGTTGTGLPGSPTTLFDHALRLHELAPGKPLHRDGEPYPDDGSHRHRKGPRAPGDRRSAGKDAALVLDTHFARSSSPPDELADAFHDVYIPIHPDEHIAAAAGRADRERVRHTGRWLVRHGADRCSATVGLALLAAVGAADDIPLIQTIGLLSNRFGPLAAHALESRPGGAEALLWLAERVTSWGRVYVVEALCRLDDPAARPWLLRRACDGDFLNGYFAGKVATVARLHEALADLDTDSEMIDHTGRLLHCMSDCESMGLTLAHYPHAKAVLEAHARHVGSLSPTMERYFTIALLTQHLTTKPPEAAGCSATQREAIRATYLGILDRAEWTRTARAGLAADDSRMRWLADHRATQLRLRAFPDRAPDIGEQRTPGGSDLRR</sequence>
<reference evidence="2 3" key="1">
    <citation type="submission" date="2020-06" db="EMBL/GenBank/DDBJ databases">
        <title>Genome mining for natural products.</title>
        <authorList>
            <person name="Zhang B."/>
            <person name="Shi J."/>
            <person name="Ge H."/>
        </authorList>
    </citation>
    <scope>NUCLEOTIDE SEQUENCE [LARGE SCALE GENOMIC DNA]</scope>
    <source>
        <strain evidence="2 3">NA00687</strain>
    </source>
</reference>
<evidence type="ECO:0000313" key="2">
    <source>
        <dbReference type="EMBL" id="QKW52776.1"/>
    </source>
</evidence>
<feature type="compositionally biased region" description="Basic and acidic residues" evidence="1">
    <location>
        <begin position="25"/>
        <end position="37"/>
    </location>
</feature>